<feature type="transmembrane region" description="Helical" evidence="1">
    <location>
        <begin position="21"/>
        <end position="43"/>
    </location>
</feature>
<organism evidence="2 3">
    <name type="scientific">Roseospira marina</name>
    <dbReference type="NCBI Taxonomy" id="140057"/>
    <lineage>
        <taxon>Bacteria</taxon>
        <taxon>Pseudomonadati</taxon>
        <taxon>Pseudomonadota</taxon>
        <taxon>Alphaproteobacteria</taxon>
        <taxon>Rhodospirillales</taxon>
        <taxon>Rhodospirillaceae</taxon>
        <taxon>Roseospira</taxon>
    </lineage>
</organism>
<keyword evidence="1" id="KW-0472">Membrane</keyword>
<proteinExistence type="predicted"/>
<comment type="caution">
    <text evidence="2">The sequence shown here is derived from an EMBL/GenBank/DDBJ whole genome shotgun (WGS) entry which is preliminary data.</text>
</comment>
<dbReference type="RefSeq" id="WP_150060339.1">
    <property type="nucleotide sequence ID" value="NZ_JACHII010000001.1"/>
</dbReference>
<accession>A0A5M6IFW9</accession>
<sequence length="44" mass="4677">MAERQRSPGPLWRRLAWFGGLWAAGVLTLTVVAGGLRALVAALS</sequence>
<evidence type="ECO:0000313" key="2">
    <source>
        <dbReference type="EMBL" id="KAA5607201.1"/>
    </source>
</evidence>
<keyword evidence="1" id="KW-1133">Transmembrane helix</keyword>
<gene>
    <name evidence="2" type="ORF">F1188_00055</name>
</gene>
<evidence type="ECO:0000256" key="1">
    <source>
        <dbReference type="SAM" id="Phobius"/>
    </source>
</evidence>
<keyword evidence="1" id="KW-0812">Transmembrane</keyword>
<dbReference type="Proteomes" id="UP000324065">
    <property type="component" value="Unassembled WGS sequence"/>
</dbReference>
<keyword evidence="3" id="KW-1185">Reference proteome</keyword>
<dbReference type="EMBL" id="VWPJ01000001">
    <property type="protein sequence ID" value="KAA5607201.1"/>
    <property type="molecule type" value="Genomic_DNA"/>
</dbReference>
<dbReference type="AlphaFoldDB" id="A0A5M6IFW9"/>
<name>A0A5M6IFW9_9PROT</name>
<reference evidence="2 3" key="1">
    <citation type="submission" date="2019-09" db="EMBL/GenBank/DDBJ databases">
        <title>Genome sequence of Roseospira marina, one of the more divergent members of the non-sulfur purple photosynthetic bacterial family, the Rhodospirillaceae.</title>
        <authorList>
            <person name="Meyer T."/>
            <person name="Kyndt J."/>
        </authorList>
    </citation>
    <scope>NUCLEOTIDE SEQUENCE [LARGE SCALE GENOMIC DNA]</scope>
    <source>
        <strain evidence="2 3">DSM 15113</strain>
    </source>
</reference>
<dbReference type="InterPro" id="IPR018895">
    <property type="entry name" value="DUF2474"/>
</dbReference>
<protein>
    <submittedName>
        <fullName evidence="2">DUF2474 family protein</fullName>
    </submittedName>
</protein>
<dbReference type="Pfam" id="PF10617">
    <property type="entry name" value="DUF2474"/>
    <property type="match status" value="1"/>
</dbReference>
<evidence type="ECO:0000313" key="3">
    <source>
        <dbReference type="Proteomes" id="UP000324065"/>
    </source>
</evidence>